<dbReference type="Proteomes" id="UP000243077">
    <property type="component" value="Chromosome"/>
</dbReference>
<name>A0A2L2BQF4_9MICO</name>
<dbReference type="PRINTS" id="PR00151">
    <property type="entry name" value="PORPHBDMNASE"/>
</dbReference>
<evidence type="ECO:0000256" key="1">
    <source>
        <dbReference type="ARBA" id="ARBA00001916"/>
    </source>
</evidence>
<keyword evidence="7" id="KW-0627">Porphyrin biosynthesis</keyword>
<dbReference type="InterPro" id="IPR000860">
    <property type="entry name" value="HemC"/>
</dbReference>
<dbReference type="AlphaFoldDB" id="A0A2L2BQF4"/>
<dbReference type="RefSeq" id="WP_104913407.1">
    <property type="nucleotide sequence ID" value="NZ_CP026923.1"/>
</dbReference>
<evidence type="ECO:0000256" key="5">
    <source>
        <dbReference type="ARBA" id="ARBA00012655"/>
    </source>
</evidence>
<dbReference type="EMBL" id="CP026923">
    <property type="protein sequence ID" value="AVG23852.1"/>
    <property type="molecule type" value="Genomic_DNA"/>
</dbReference>
<dbReference type="SUPFAM" id="SSF53850">
    <property type="entry name" value="Periplasmic binding protein-like II"/>
    <property type="match status" value="1"/>
</dbReference>
<protein>
    <recommendedName>
        <fullName evidence="5 9">Hydroxymethylbilane synthase</fullName>
        <ecNumber evidence="5 9">2.5.1.61</ecNumber>
    </recommendedName>
</protein>
<dbReference type="NCBIfam" id="TIGR00212">
    <property type="entry name" value="hemC"/>
    <property type="match status" value="1"/>
</dbReference>
<sequence length="326" mass="34640">MTLRVGTRGSQLARTQTGWVMTQLDAKRKTAEIETAVNWKEVLVTTEGDTYTGELSKAPVPGIFVSRLREELLAGRVDVIVHSMKDLPAAPHEGIALAAVPPRENPGDVLVSRGHLKLADLAPGSVVGTSSPRRAASIRRARPDLNPQSIRGNITTRIDKVLRGEYDATVLARAGLARINALEYISEELDGAIFLPAPRQAALAVECRADDHDTIALLHTVDNPVTRVATRAEQAVLIGLNAGCHTAVSALSTWEPDASGSSGTLRLNAELADANTGEMVSSSGEIRAPLDTLVSDELLAWNFGLEHAHALGSTALGRALGKEGLR</sequence>
<comment type="catalytic activity">
    <reaction evidence="8">
        <text>4 porphobilinogen + H2O = hydroxymethylbilane + 4 NH4(+)</text>
        <dbReference type="Rhea" id="RHEA:13185"/>
        <dbReference type="ChEBI" id="CHEBI:15377"/>
        <dbReference type="ChEBI" id="CHEBI:28938"/>
        <dbReference type="ChEBI" id="CHEBI:57845"/>
        <dbReference type="ChEBI" id="CHEBI:58126"/>
        <dbReference type="EC" id="2.5.1.61"/>
    </reaction>
</comment>
<dbReference type="GO" id="GO:0005737">
    <property type="term" value="C:cytoplasm"/>
    <property type="evidence" value="ECO:0007669"/>
    <property type="project" value="UniProtKB-UniRule"/>
</dbReference>
<evidence type="ECO:0000313" key="12">
    <source>
        <dbReference type="Proteomes" id="UP000243077"/>
    </source>
</evidence>
<evidence type="ECO:0000313" key="11">
    <source>
        <dbReference type="EMBL" id="AVG23852.1"/>
    </source>
</evidence>
<gene>
    <name evidence="11" type="ORF">C3B54_11879</name>
</gene>
<dbReference type="PANTHER" id="PTHR11557">
    <property type="entry name" value="PORPHOBILINOGEN DEAMINASE"/>
    <property type="match status" value="1"/>
</dbReference>
<keyword evidence="6 11" id="KW-0808">Transferase</keyword>
<dbReference type="FunFam" id="3.40.190.10:FF:000005">
    <property type="entry name" value="Porphobilinogen deaminase"/>
    <property type="match status" value="1"/>
</dbReference>
<evidence type="ECO:0000256" key="2">
    <source>
        <dbReference type="ARBA" id="ARBA00002869"/>
    </source>
</evidence>
<evidence type="ECO:0000256" key="3">
    <source>
        <dbReference type="ARBA" id="ARBA00005638"/>
    </source>
</evidence>
<dbReference type="Gene3D" id="3.30.160.40">
    <property type="entry name" value="Porphobilinogen deaminase, C-terminal domain"/>
    <property type="match status" value="1"/>
</dbReference>
<dbReference type="KEGG" id="psai:C3B54_11879"/>
<dbReference type="PANTHER" id="PTHR11557:SF0">
    <property type="entry name" value="PORPHOBILINOGEN DEAMINASE"/>
    <property type="match status" value="1"/>
</dbReference>
<comment type="cofactor">
    <cofactor evidence="1">
        <name>dipyrromethane</name>
        <dbReference type="ChEBI" id="CHEBI:60342"/>
    </cofactor>
</comment>
<evidence type="ECO:0000256" key="8">
    <source>
        <dbReference type="ARBA" id="ARBA00048169"/>
    </source>
</evidence>
<reference evidence="11 12" key="1">
    <citation type="submission" date="2018-02" db="EMBL/GenBank/DDBJ databases">
        <title>Complete genome of the streamlined marine actinobacterium Pontimonas salivibrio CL-TW6 adapted to coastal planktonic lifestype.</title>
        <authorList>
            <person name="Cho B.C."/>
            <person name="Hardies S.C."/>
            <person name="Jang G.I."/>
            <person name="Hwang C.Y."/>
        </authorList>
    </citation>
    <scope>NUCLEOTIDE SEQUENCE [LARGE SCALE GENOMIC DNA]</scope>
    <source>
        <strain evidence="11 12">CL-TW6</strain>
    </source>
</reference>
<feature type="domain" description="Porphobilinogen deaminase N-terminal" evidence="10">
    <location>
        <begin position="3"/>
        <end position="214"/>
    </location>
</feature>
<evidence type="ECO:0000256" key="4">
    <source>
        <dbReference type="ARBA" id="ARBA00011245"/>
    </source>
</evidence>
<evidence type="ECO:0000259" key="10">
    <source>
        <dbReference type="Pfam" id="PF01379"/>
    </source>
</evidence>
<dbReference type="EC" id="2.5.1.61" evidence="5 9"/>
<dbReference type="InterPro" id="IPR036803">
    <property type="entry name" value="Porphobilinogen_deaminase_C_sf"/>
</dbReference>
<dbReference type="Gene3D" id="3.40.190.10">
    <property type="entry name" value="Periplasmic binding protein-like II"/>
    <property type="match status" value="2"/>
</dbReference>
<dbReference type="OrthoDB" id="9810298at2"/>
<evidence type="ECO:0000256" key="7">
    <source>
        <dbReference type="ARBA" id="ARBA00023244"/>
    </source>
</evidence>
<dbReference type="GO" id="GO:0006783">
    <property type="term" value="P:heme biosynthetic process"/>
    <property type="evidence" value="ECO:0007669"/>
    <property type="project" value="TreeGrafter"/>
</dbReference>
<keyword evidence="12" id="KW-1185">Reference proteome</keyword>
<comment type="subunit">
    <text evidence="4">Monomer.</text>
</comment>
<dbReference type="SUPFAM" id="SSF54782">
    <property type="entry name" value="Porphobilinogen deaminase (hydroxymethylbilane synthase), C-terminal domain"/>
    <property type="match status" value="1"/>
</dbReference>
<evidence type="ECO:0000256" key="9">
    <source>
        <dbReference type="NCBIfam" id="TIGR00212"/>
    </source>
</evidence>
<dbReference type="PIRSF" id="PIRSF001438">
    <property type="entry name" value="4pyrrol_synth_OHMeBilane_synth"/>
    <property type="match status" value="1"/>
</dbReference>
<proteinExistence type="inferred from homology"/>
<dbReference type="GO" id="GO:0004418">
    <property type="term" value="F:hydroxymethylbilane synthase activity"/>
    <property type="evidence" value="ECO:0007669"/>
    <property type="project" value="UniProtKB-UniRule"/>
</dbReference>
<evidence type="ECO:0000256" key="6">
    <source>
        <dbReference type="ARBA" id="ARBA00022679"/>
    </source>
</evidence>
<comment type="function">
    <text evidence="2">Tetrapolymerization of the monopyrrole PBG into the hydroxymethylbilane pre-uroporphyrinogen in several discrete steps.</text>
</comment>
<dbReference type="InterPro" id="IPR022417">
    <property type="entry name" value="Porphobilin_deaminase_N"/>
</dbReference>
<comment type="similarity">
    <text evidence="3">Belongs to the HMBS family.</text>
</comment>
<organism evidence="11 12">
    <name type="scientific">Pontimonas salivibrio</name>
    <dbReference type="NCBI Taxonomy" id="1159327"/>
    <lineage>
        <taxon>Bacteria</taxon>
        <taxon>Bacillati</taxon>
        <taxon>Actinomycetota</taxon>
        <taxon>Actinomycetes</taxon>
        <taxon>Micrococcales</taxon>
        <taxon>Microbacteriaceae</taxon>
        <taxon>Pontimonas</taxon>
    </lineage>
</organism>
<accession>A0A2L2BQF4</accession>
<dbReference type="Pfam" id="PF01379">
    <property type="entry name" value="Porphobil_deam"/>
    <property type="match status" value="1"/>
</dbReference>